<evidence type="ECO:0000256" key="1">
    <source>
        <dbReference type="SAM" id="SignalP"/>
    </source>
</evidence>
<keyword evidence="3" id="KW-1185">Reference proteome</keyword>
<evidence type="ECO:0000313" key="2">
    <source>
        <dbReference type="EMBL" id="KRK00409.1"/>
    </source>
</evidence>
<dbReference type="OrthoDB" id="7818860at2759"/>
<gene>
    <name evidence="2" type="primary">Dyak\GE27814</name>
    <name evidence="2" type="synonym">GE27814</name>
    <name evidence="2" type="ORF">Dyak_GE27814</name>
</gene>
<sequence length="77" mass="8602">MRLERQIQLSYLLCTMNSISKLLVLAAILFLSLGSVWSQAPYKKCANGKGFCVSVRHRCRAIAPPTECGPNEKCCKR</sequence>
<feature type="signal peptide" evidence="1">
    <location>
        <begin position="1"/>
        <end position="38"/>
    </location>
</feature>
<dbReference type="SMR" id="A0A0R1DTD9"/>
<accession>A0A0R1DTD9</accession>
<dbReference type="AlphaFoldDB" id="A0A0R1DTD9"/>
<dbReference type="EMBL" id="CM000158">
    <property type="protein sequence ID" value="KRK00409.1"/>
    <property type="molecule type" value="Genomic_DNA"/>
</dbReference>
<dbReference type="KEGG" id="dya:Dyak_GE27814"/>
<reference evidence="2 3" key="1">
    <citation type="journal article" date="2007" name="Nature">
        <title>Evolution of genes and genomes on the Drosophila phylogeny.</title>
        <authorList>
            <consortium name="Drosophila 12 Genomes Consortium"/>
            <person name="Clark A.G."/>
            <person name="Eisen M.B."/>
            <person name="Smith D.R."/>
            <person name="Bergman C.M."/>
            <person name="Oliver B."/>
            <person name="Markow T.A."/>
            <person name="Kaufman T.C."/>
            <person name="Kellis M."/>
            <person name="Gelbart W."/>
            <person name="Iyer V.N."/>
            <person name="Pollard D.A."/>
            <person name="Sackton T.B."/>
            <person name="Larracuente A.M."/>
            <person name="Singh N.D."/>
            <person name="Abad J.P."/>
            <person name="Abt D.N."/>
            <person name="Adryan B."/>
            <person name="Aguade M."/>
            <person name="Akashi H."/>
            <person name="Anderson W.W."/>
            <person name="Aquadro C.F."/>
            <person name="Ardell D.H."/>
            <person name="Arguello R."/>
            <person name="Artieri C.G."/>
            <person name="Barbash D.A."/>
            <person name="Barker D."/>
            <person name="Barsanti P."/>
            <person name="Batterham P."/>
            <person name="Batzoglou S."/>
            <person name="Begun D."/>
            <person name="Bhutkar A."/>
            <person name="Blanco E."/>
            <person name="Bosak S.A."/>
            <person name="Bradley R.K."/>
            <person name="Brand A.D."/>
            <person name="Brent M.R."/>
            <person name="Brooks A.N."/>
            <person name="Brown R.H."/>
            <person name="Butlin R.K."/>
            <person name="Caggese C."/>
            <person name="Calvi B.R."/>
            <person name="Bernardo de Carvalho A."/>
            <person name="Caspi A."/>
            <person name="Castrezana S."/>
            <person name="Celniker S.E."/>
            <person name="Chang J.L."/>
            <person name="Chapple C."/>
            <person name="Chatterji S."/>
            <person name="Chinwalla A."/>
            <person name="Civetta A."/>
            <person name="Clifton S.W."/>
            <person name="Comeron J.M."/>
            <person name="Costello J.C."/>
            <person name="Coyne J.A."/>
            <person name="Daub J."/>
            <person name="David R.G."/>
            <person name="Delcher A.L."/>
            <person name="Delehaunty K."/>
            <person name="Do C.B."/>
            <person name="Ebling H."/>
            <person name="Edwards K."/>
            <person name="Eickbush T."/>
            <person name="Evans J.D."/>
            <person name="Filipski A."/>
            <person name="Findeiss S."/>
            <person name="Freyhult E."/>
            <person name="Fulton L."/>
            <person name="Fulton R."/>
            <person name="Garcia A.C."/>
            <person name="Gardiner A."/>
            <person name="Garfield D.A."/>
            <person name="Garvin B.E."/>
            <person name="Gibson G."/>
            <person name="Gilbert D."/>
            <person name="Gnerre S."/>
            <person name="Godfrey J."/>
            <person name="Good R."/>
            <person name="Gotea V."/>
            <person name="Gravely B."/>
            <person name="Greenberg A.J."/>
            <person name="Griffiths-Jones S."/>
            <person name="Gross S."/>
            <person name="Guigo R."/>
            <person name="Gustafson E.A."/>
            <person name="Haerty W."/>
            <person name="Hahn M.W."/>
            <person name="Halligan D.L."/>
            <person name="Halpern A.L."/>
            <person name="Halter G.M."/>
            <person name="Han M.V."/>
            <person name="Heger A."/>
            <person name="Hillier L."/>
            <person name="Hinrichs A.S."/>
            <person name="Holmes I."/>
            <person name="Hoskins R.A."/>
            <person name="Hubisz M.J."/>
            <person name="Hultmark D."/>
            <person name="Huntley M.A."/>
            <person name="Jaffe D.B."/>
            <person name="Jagadeeshan S."/>
            <person name="Jeck W.R."/>
            <person name="Johnson J."/>
            <person name="Jones C.D."/>
            <person name="Jordan W.C."/>
            <person name="Karpen G.H."/>
            <person name="Kataoka E."/>
            <person name="Keightley P.D."/>
            <person name="Kheradpour P."/>
            <person name="Kirkness E.F."/>
            <person name="Koerich L.B."/>
            <person name="Kristiansen K."/>
            <person name="Kudrna D."/>
            <person name="Kulathinal R.J."/>
            <person name="Kumar S."/>
            <person name="Kwok R."/>
            <person name="Lander E."/>
            <person name="Langley C.H."/>
            <person name="Lapoint R."/>
            <person name="Lazzaro B.P."/>
            <person name="Lee S.J."/>
            <person name="Levesque L."/>
            <person name="Li R."/>
            <person name="Lin C.F."/>
            <person name="Lin M.F."/>
            <person name="Lindblad-Toh K."/>
            <person name="Llopart A."/>
            <person name="Long M."/>
            <person name="Low L."/>
            <person name="Lozovsky E."/>
            <person name="Lu J."/>
            <person name="Luo M."/>
            <person name="Machado C.A."/>
            <person name="Makalowski W."/>
            <person name="Marzo M."/>
            <person name="Matsuda M."/>
            <person name="Matzkin L."/>
            <person name="McAllister B."/>
            <person name="McBride C.S."/>
            <person name="McKernan B."/>
            <person name="McKernan K."/>
            <person name="Mendez-Lago M."/>
            <person name="Minx P."/>
            <person name="Mollenhauer M.U."/>
            <person name="Montooth K."/>
            <person name="Mount S.M."/>
            <person name="Mu X."/>
            <person name="Myers E."/>
            <person name="Negre B."/>
            <person name="Newfeld S."/>
            <person name="Nielsen R."/>
            <person name="Noor M.A."/>
            <person name="O'Grady P."/>
            <person name="Pachter L."/>
            <person name="Papaceit M."/>
            <person name="Parisi M.J."/>
            <person name="Parisi M."/>
            <person name="Parts L."/>
            <person name="Pedersen J.S."/>
            <person name="Pesole G."/>
            <person name="Phillippy A.M."/>
            <person name="Ponting C.P."/>
            <person name="Pop M."/>
            <person name="Porcelli D."/>
            <person name="Powell J.R."/>
            <person name="Prohaska S."/>
            <person name="Pruitt K."/>
            <person name="Puig M."/>
            <person name="Quesneville H."/>
            <person name="Ram K.R."/>
            <person name="Rand D."/>
            <person name="Rasmussen M.D."/>
            <person name="Reed L.K."/>
            <person name="Reenan R."/>
            <person name="Reily A."/>
            <person name="Remington K.A."/>
            <person name="Rieger T.T."/>
            <person name="Ritchie M.G."/>
            <person name="Robin C."/>
            <person name="Rogers Y.H."/>
            <person name="Rohde C."/>
            <person name="Rozas J."/>
            <person name="Rubenfield M.J."/>
            <person name="Ruiz A."/>
            <person name="Russo S."/>
            <person name="Salzberg S.L."/>
            <person name="Sanchez-Gracia A."/>
            <person name="Saranga D.J."/>
            <person name="Sato H."/>
            <person name="Schaeffer S.W."/>
            <person name="Schatz M.C."/>
            <person name="Schlenke T."/>
            <person name="Schwartz R."/>
            <person name="Segarra C."/>
            <person name="Singh R.S."/>
            <person name="Sirot L."/>
            <person name="Sirota M."/>
            <person name="Sisneros N.B."/>
            <person name="Smith C.D."/>
            <person name="Smith T.F."/>
            <person name="Spieth J."/>
            <person name="Stage D.E."/>
            <person name="Stark A."/>
            <person name="Stephan W."/>
            <person name="Strausberg R.L."/>
            <person name="Strempel S."/>
            <person name="Sturgill D."/>
            <person name="Sutton G."/>
            <person name="Sutton G.G."/>
            <person name="Tao W."/>
            <person name="Teichmann S."/>
            <person name="Tobari Y.N."/>
            <person name="Tomimura Y."/>
            <person name="Tsolas J.M."/>
            <person name="Valente V.L."/>
            <person name="Venter E."/>
            <person name="Venter J.C."/>
            <person name="Vicario S."/>
            <person name="Vieira F.G."/>
            <person name="Vilella A.J."/>
            <person name="Villasante A."/>
            <person name="Walenz B."/>
            <person name="Wang J."/>
            <person name="Wasserman M."/>
            <person name="Watts T."/>
            <person name="Wilson D."/>
            <person name="Wilson R.K."/>
            <person name="Wing R.A."/>
            <person name="Wolfner M.F."/>
            <person name="Wong A."/>
            <person name="Wong G.K."/>
            <person name="Wu C.I."/>
            <person name="Wu G."/>
            <person name="Yamamoto D."/>
            <person name="Yang H.P."/>
            <person name="Yang S.P."/>
            <person name="Yorke J.A."/>
            <person name="Yoshida K."/>
            <person name="Zdobnov E."/>
            <person name="Zhang P."/>
            <person name="Zhang Y."/>
            <person name="Zimin A.V."/>
            <person name="Baldwin J."/>
            <person name="Abdouelleil A."/>
            <person name="Abdulkadir J."/>
            <person name="Abebe A."/>
            <person name="Abera B."/>
            <person name="Abreu J."/>
            <person name="Acer S.C."/>
            <person name="Aftuck L."/>
            <person name="Alexander A."/>
            <person name="An P."/>
            <person name="Anderson E."/>
            <person name="Anderson S."/>
            <person name="Arachi H."/>
            <person name="Azer M."/>
            <person name="Bachantsang P."/>
            <person name="Barry A."/>
            <person name="Bayul T."/>
            <person name="Berlin A."/>
            <person name="Bessette D."/>
            <person name="Bloom T."/>
            <person name="Blye J."/>
            <person name="Boguslavskiy L."/>
            <person name="Bonnet C."/>
            <person name="Boukhgalter B."/>
            <person name="Bourzgui I."/>
            <person name="Brown A."/>
            <person name="Cahill P."/>
            <person name="Channer S."/>
            <person name="Cheshatsang Y."/>
            <person name="Chuda L."/>
            <person name="Citroen M."/>
            <person name="Collymore A."/>
            <person name="Cooke P."/>
            <person name="Costello M."/>
            <person name="D'Aco K."/>
            <person name="Daza R."/>
            <person name="De Haan G."/>
            <person name="DeGray S."/>
            <person name="DeMaso C."/>
            <person name="Dhargay N."/>
            <person name="Dooley K."/>
            <person name="Dooley E."/>
            <person name="Doricent M."/>
            <person name="Dorje P."/>
            <person name="Dorjee K."/>
            <person name="Dupes A."/>
            <person name="Elong R."/>
            <person name="Falk J."/>
            <person name="Farina A."/>
            <person name="Faro S."/>
            <person name="Ferguson D."/>
            <person name="Fisher S."/>
            <person name="Foley C.D."/>
            <person name="Franke A."/>
            <person name="Friedrich D."/>
            <person name="Gadbois L."/>
            <person name="Gearin G."/>
            <person name="Gearin C.R."/>
            <person name="Giannoukos G."/>
            <person name="Goode T."/>
            <person name="Graham J."/>
            <person name="Grandbois E."/>
            <person name="Grewal S."/>
            <person name="Gyaltsen K."/>
            <person name="Hafez N."/>
            <person name="Hagos B."/>
            <person name="Hall J."/>
            <person name="Henson C."/>
            <person name="Hollinger A."/>
            <person name="Honan T."/>
            <person name="Huard M.D."/>
            <person name="Hughes L."/>
            <person name="Hurhula B."/>
            <person name="Husby M.E."/>
            <person name="Kamat A."/>
            <person name="Kanga B."/>
            <person name="Kashin S."/>
            <person name="Khazanovich D."/>
            <person name="Kisner P."/>
            <person name="Lance K."/>
            <person name="Lara M."/>
            <person name="Lee W."/>
            <person name="Lennon N."/>
            <person name="Letendre F."/>
            <person name="LeVine R."/>
            <person name="Lipovsky A."/>
            <person name="Liu X."/>
            <person name="Liu J."/>
            <person name="Liu S."/>
            <person name="Lokyitsang T."/>
            <person name="Lokyitsang Y."/>
            <person name="Lubonja R."/>
            <person name="Lui A."/>
            <person name="MacDonald P."/>
            <person name="Magnisalis V."/>
            <person name="Maru K."/>
            <person name="Matthews C."/>
            <person name="McCusker W."/>
            <person name="McDonough S."/>
            <person name="Mehta T."/>
            <person name="Meldrim J."/>
            <person name="Meneus L."/>
            <person name="Mihai O."/>
            <person name="Mihalev A."/>
            <person name="Mihova T."/>
            <person name="Mittelman R."/>
            <person name="Mlenga V."/>
            <person name="Montmayeur A."/>
            <person name="Mulrain L."/>
            <person name="Navidi A."/>
            <person name="Naylor J."/>
            <person name="Negash T."/>
            <person name="Nguyen T."/>
            <person name="Nguyen N."/>
            <person name="Nicol R."/>
            <person name="Norbu C."/>
            <person name="Norbu N."/>
            <person name="Novod N."/>
            <person name="O'Neill B."/>
            <person name="Osman S."/>
            <person name="Markiewicz E."/>
            <person name="Oyono O.L."/>
            <person name="Patti C."/>
            <person name="Phunkhang P."/>
            <person name="Pierre F."/>
            <person name="Priest M."/>
            <person name="Raghuraman S."/>
            <person name="Rege F."/>
            <person name="Reyes R."/>
            <person name="Rise C."/>
            <person name="Rogov P."/>
            <person name="Ross K."/>
            <person name="Ryan E."/>
            <person name="Settipalli S."/>
            <person name="Shea T."/>
            <person name="Sherpa N."/>
            <person name="Shi L."/>
            <person name="Shih D."/>
            <person name="Sparrow T."/>
            <person name="Spaulding J."/>
            <person name="Stalker J."/>
            <person name="Stange-Thomann N."/>
            <person name="Stavropoulos S."/>
            <person name="Stone C."/>
            <person name="Strader C."/>
            <person name="Tesfaye S."/>
            <person name="Thomson T."/>
            <person name="Thoulutsang Y."/>
            <person name="Thoulutsang D."/>
            <person name="Topham K."/>
            <person name="Topping I."/>
            <person name="Tsamla T."/>
            <person name="Vassiliev H."/>
            <person name="Vo A."/>
            <person name="Wangchuk T."/>
            <person name="Wangdi T."/>
            <person name="Weiand M."/>
            <person name="Wilkinson J."/>
            <person name="Wilson A."/>
            <person name="Yadav S."/>
            <person name="Young G."/>
            <person name="Yu Q."/>
            <person name="Zembek L."/>
            <person name="Zhong D."/>
            <person name="Zimmer A."/>
            <person name="Zwirko Z."/>
            <person name="Jaffe D.B."/>
            <person name="Alvarez P."/>
            <person name="Brockman W."/>
            <person name="Butler J."/>
            <person name="Chin C."/>
            <person name="Gnerre S."/>
            <person name="Grabherr M."/>
            <person name="Kleber M."/>
            <person name="Mauceli E."/>
            <person name="MacCallum I."/>
        </authorList>
    </citation>
    <scope>NUCLEOTIDE SEQUENCE [LARGE SCALE GENOMIC DNA]</scope>
    <source>
        <strain evidence="3">Tai18E2 / Tucson 14021-0261.01</strain>
    </source>
</reference>
<organism evidence="2 3">
    <name type="scientific">Drosophila yakuba</name>
    <name type="common">Fruit fly</name>
    <dbReference type="NCBI Taxonomy" id="7245"/>
    <lineage>
        <taxon>Eukaryota</taxon>
        <taxon>Metazoa</taxon>
        <taxon>Ecdysozoa</taxon>
        <taxon>Arthropoda</taxon>
        <taxon>Hexapoda</taxon>
        <taxon>Insecta</taxon>
        <taxon>Pterygota</taxon>
        <taxon>Neoptera</taxon>
        <taxon>Endopterygota</taxon>
        <taxon>Diptera</taxon>
        <taxon>Brachycera</taxon>
        <taxon>Muscomorpha</taxon>
        <taxon>Ephydroidea</taxon>
        <taxon>Drosophilidae</taxon>
        <taxon>Drosophila</taxon>
        <taxon>Sophophora</taxon>
    </lineage>
</organism>
<protein>
    <submittedName>
        <fullName evidence="2">Uncharacterized protein</fullName>
    </submittedName>
</protein>
<keyword evidence="1" id="KW-0732">Signal</keyword>
<evidence type="ECO:0000313" key="3">
    <source>
        <dbReference type="Proteomes" id="UP000002282"/>
    </source>
</evidence>
<name>A0A0R1DTD9_DROYA</name>
<proteinExistence type="predicted"/>
<reference evidence="2 3" key="2">
    <citation type="journal article" date="2007" name="PLoS Biol.">
        <title>Principles of genome evolution in the Drosophila melanogaster species group.</title>
        <authorList>
            <person name="Ranz J.M."/>
            <person name="Maurin D."/>
            <person name="Chan Y.S."/>
            <person name="von Grotthuss M."/>
            <person name="Hillier L.W."/>
            <person name="Roote J."/>
            <person name="Ashburner M."/>
            <person name="Bergman C.M."/>
        </authorList>
    </citation>
    <scope>NUCLEOTIDE SEQUENCE [LARGE SCALE GENOMIC DNA]</scope>
    <source>
        <strain evidence="3">Tai18E2 / Tucson 14021-0261.01</strain>
    </source>
</reference>
<feature type="chain" id="PRO_5006402880" evidence="1">
    <location>
        <begin position="39"/>
        <end position="77"/>
    </location>
</feature>
<dbReference type="Proteomes" id="UP000002282">
    <property type="component" value="Chromosome 2R"/>
</dbReference>